<dbReference type="SUPFAM" id="SSF53822">
    <property type="entry name" value="Periplasmic binding protein-like I"/>
    <property type="match status" value="1"/>
</dbReference>
<gene>
    <name evidence="3" type="ORF">BDK89_0557</name>
</gene>
<feature type="compositionally biased region" description="Low complexity" evidence="1">
    <location>
        <begin position="59"/>
        <end position="97"/>
    </location>
</feature>
<evidence type="ECO:0000313" key="4">
    <source>
        <dbReference type="Proteomes" id="UP000294558"/>
    </source>
</evidence>
<keyword evidence="4" id="KW-1185">Reference proteome</keyword>
<sequence>MQHATTARGRRRVAVAALVAIAAACSTPAEDADDTDDADVSTDDSAATSAPADDEGESSPDPTDGTTAGTTAGTTTDTTADTATSGDGTGDTPATSAPADDEPAGPATLDPVTVAVMYPDLSVAAQFGFAEEIGDFTPVFEAFAADANERGGIAGHPIELEMVEFDLLVDGDAVSACLTATQDLDAFVVIGLGGVYGDPVVCVAEQNETLLLQDDGSPAEFYERADGRLFSLTPNKAESQVAIVDAFADELAAAPFAVFATLDTGGDYDTMQEYLLPALDGAGLEPAVVVVIDSDTDVAASQIPIEVEEIRAAGVENVIATPGFFSTAAFAQALDAGGVDVRWIGSDAGGFASDLYASQMPPAQMDGALAITTRTVGWRAAGLDEPASRLDCRERAAELVPDGDFSTESIDVAAAVPACNFVDLLVLAGQGVDGDLTTESLATAIHGLAELELVERGPSGFGIDKFTAADEARTIEWSADCECWTAISDFEPLFAE</sequence>
<proteinExistence type="predicted"/>
<keyword evidence="2" id="KW-0732">Signal</keyword>
<feature type="signal peptide" evidence="2">
    <location>
        <begin position="1"/>
        <end position="31"/>
    </location>
</feature>
<accession>A0A4V6Q1V3</accession>
<reference evidence="3 4" key="1">
    <citation type="submission" date="2019-03" db="EMBL/GenBank/DDBJ databases">
        <title>Sequencing the genomes of 1000 actinobacteria strains.</title>
        <authorList>
            <person name="Klenk H.-P."/>
        </authorList>
    </citation>
    <scope>NUCLEOTIDE SEQUENCE [LARGE SCALE GENOMIC DNA]</scope>
    <source>
        <strain evidence="3 4">DSM 18936</strain>
    </source>
</reference>
<feature type="chain" id="PRO_5020757952" evidence="2">
    <location>
        <begin position="32"/>
        <end position="496"/>
    </location>
</feature>
<evidence type="ECO:0000256" key="1">
    <source>
        <dbReference type="SAM" id="MobiDB-lite"/>
    </source>
</evidence>
<dbReference type="Gene3D" id="3.40.50.2300">
    <property type="match status" value="2"/>
</dbReference>
<dbReference type="OrthoDB" id="5187845at2"/>
<organism evidence="3 4">
    <name type="scientific">Ilumatobacter fluminis</name>
    <dbReference type="NCBI Taxonomy" id="467091"/>
    <lineage>
        <taxon>Bacteria</taxon>
        <taxon>Bacillati</taxon>
        <taxon>Actinomycetota</taxon>
        <taxon>Acidimicrobiia</taxon>
        <taxon>Acidimicrobiales</taxon>
        <taxon>Ilumatobacteraceae</taxon>
        <taxon>Ilumatobacter</taxon>
    </lineage>
</organism>
<dbReference type="InterPro" id="IPR028082">
    <property type="entry name" value="Peripla_BP_I"/>
</dbReference>
<feature type="region of interest" description="Disordered" evidence="1">
    <location>
        <begin position="25"/>
        <end position="108"/>
    </location>
</feature>
<evidence type="ECO:0000313" key="3">
    <source>
        <dbReference type="EMBL" id="TDT14998.1"/>
    </source>
</evidence>
<dbReference type="Proteomes" id="UP000294558">
    <property type="component" value="Unassembled WGS sequence"/>
</dbReference>
<protein>
    <submittedName>
        <fullName evidence="3">Substrate-binding family protein</fullName>
    </submittedName>
</protein>
<dbReference type="AlphaFoldDB" id="A0A4V6Q1V3"/>
<evidence type="ECO:0000256" key="2">
    <source>
        <dbReference type="SAM" id="SignalP"/>
    </source>
</evidence>
<comment type="caution">
    <text evidence="3">The sequence shown here is derived from an EMBL/GenBank/DDBJ whole genome shotgun (WGS) entry which is preliminary data.</text>
</comment>
<dbReference type="EMBL" id="SOAU01000001">
    <property type="protein sequence ID" value="TDT14998.1"/>
    <property type="molecule type" value="Genomic_DNA"/>
</dbReference>
<dbReference type="RefSeq" id="WP_133867494.1">
    <property type="nucleotide sequence ID" value="NZ_SOAU01000001.1"/>
</dbReference>
<feature type="compositionally biased region" description="Acidic residues" evidence="1">
    <location>
        <begin position="30"/>
        <end position="42"/>
    </location>
</feature>
<name>A0A4V6Q1V3_9ACTN</name>